<evidence type="ECO:0000313" key="5">
    <source>
        <dbReference type="Proteomes" id="UP000268535"/>
    </source>
</evidence>
<reference evidence="5 6" key="1">
    <citation type="journal article" date="2018" name="Nat. Microbiol.">
        <title>Leveraging single-cell genomics to expand the fungal tree of life.</title>
        <authorList>
            <person name="Ahrendt S.R."/>
            <person name="Quandt C.A."/>
            <person name="Ciobanu D."/>
            <person name="Clum A."/>
            <person name="Salamov A."/>
            <person name="Andreopoulos B."/>
            <person name="Cheng J.F."/>
            <person name="Woyke T."/>
            <person name="Pelin A."/>
            <person name="Henrissat B."/>
            <person name="Reynolds N.K."/>
            <person name="Benny G.L."/>
            <person name="Smith M.E."/>
            <person name="James T.Y."/>
            <person name="Grigoriev I.V."/>
        </authorList>
    </citation>
    <scope>NUCLEOTIDE SEQUENCE [LARGE SCALE GENOMIC DNA]</scope>
    <source>
        <strain evidence="5 6">ATCC 52028</strain>
    </source>
</reference>
<organism evidence="3 5">
    <name type="scientific">Caulochytrium protostelioides</name>
    <dbReference type="NCBI Taxonomy" id="1555241"/>
    <lineage>
        <taxon>Eukaryota</taxon>
        <taxon>Fungi</taxon>
        <taxon>Fungi incertae sedis</taxon>
        <taxon>Chytridiomycota</taxon>
        <taxon>Chytridiomycota incertae sedis</taxon>
        <taxon>Chytridiomycetes</taxon>
        <taxon>Caulochytriales</taxon>
        <taxon>Caulochytriaceae</taxon>
        <taxon>Caulochytrium</taxon>
    </lineage>
</organism>
<feature type="region of interest" description="Disordered" evidence="1">
    <location>
        <begin position="249"/>
        <end position="323"/>
    </location>
</feature>
<dbReference type="AlphaFoldDB" id="A0A4P9WZJ7"/>
<evidence type="ECO:0000256" key="1">
    <source>
        <dbReference type="SAM" id="MobiDB-lite"/>
    </source>
</evidence>
<reference evidence="3" key="3">
    <citation type="submission" date="2018-08" db="EMBL/GenBank/DDBJ databases">
        <title>Leveraging single-cell genomics to expand the Fungal Tree of Life.</title>
        <authorList>
            <consortium name="DOE Joint Genome Institute"/>
            <person name="Ahrendt S.R."/>
            <person name="Quandt C.A."/>
            <person name="Ciobanu D."/>
            <person name="Clum A."/>
            <person name="Salamov A."/>
            <person name="Andreopoulos B."/>
            <person name="Cheng J.-F."/>
            <person name="Woyke T."/>
            <person name="Pelin A."/>
            <person name="Henrissat B."/>
            <person name="Reynolds N."/>
            <person name="Benny G.L."/>
            <person name="Smith M.E."/>
            <person name="James T.Y."/>
            <person name="Grigoriev I.V."/>
        </authorList>
    </citation>
    <scope>NUCLEOTIDE SEQUENCE</scope>
    <source>
        <strain evidence="3">ATCC 52028</strain>
    </source>
</reference>
<accession>A0A4P9WZJ7</accession>
<reference evidence="4" key="2">
    <citation type="submission" date="2018-04" db="EMBL/GenBank/DDBJ databases">
        <title>Leveraging single-cell genomics to expand the Fungal Tree of Life.</title>
        <authorList>
            <consortium name="DOE Joint Genome Institute"/>
            <person name="Ahrendt S.R."/>
            <person name="Quandt C.A."/>
            <person name="Ciobanu D."/>
            <person name="Clum A."/>
            <person name="Salamov A."/>
            <person name="Andreopoulos B."/>
            <person name="Cheng J.-F."/>
            <person name="Woyke T."/>
            <person name="Pelin A."/>
            <person name="Henrissat B."/>
            <person name="Benny G.L."/>
            <person name="Smith M.E."/>
            <person name="James T.Y."/>
            <person name="Grigoriev I.V."/>
        </authorList>
    </citation>
    <scope>NUCLEOTIDE SEQUENCE</scope>
    <source>
        <strain evidence="4">ATCC 52028</strain>
    </source>
</reference>
<feature type="region of interest" description="Disordered" evidence="1">
    <location>
        <begin position="169"/>
        <end position="233"/>
    </location>
</feature>
<gene>
    <name evidence="3" type="ORF">CAUPRSCDRAFT_10576</name>
    <name evidence="4" type="ORF">CXG81DRAFT_19658</name>
</gene>
<feature type="signal peptide" evidence="2">
    <location>
        <begin position="1"/>
        <end position="38"/>
    </location>
</feature>
<dbReference type="EMBL" id="ML009172">
    <property type="protein sequence ID" value="RKO97768.1"/>
    <property type="molecule type" value="Genomic_DNA"/>
</dbReference>
<feature type="compositionally biased region" description="Polar residues" evidence="1">
    <location>
        <begin position="169"/>
        <end position="180"/>
    </location>
</feature>
<feature type="compositionally biased region" description="Low complexity" evidence="1">
    <location>
        <begin position="253"/>
        <end position="278"/>
    </location>
</feature>
<dbReference type="OrthoDB" id="5561496at2759"/>
<evidence type="ECO:0000313" key="4">
    <source>
        <dbReference type="EMBL" id="RKP00381.1"/>
    </source>
</evidence>
<evidence type="ECO:0000313" key="6">
    <source>
        <dbReference type="Proteomes" id="UP000274922"/>
    </source>
</evidence>
<dbReference type="InterPro" id="IPR036908">
    <property type="entry name" value="RlpA-like_sf"/>
</dbReference>
<evidence type="ECO:0000313" key="3">
    <source>
        <dbReference type="EMBL" id="RKO97768.1"/>
    </source>
</evidence>
<dbReference type="Proteomes" id="UP000274922">
    <property type="component" value="Unassembled WGS sequence"/>
</dbReference>
<dbReference type="Gene3D" id="2.40.40.10">
    <property type="entry name" value="RlpA-like domain"/>
    <property type="match status" value="1"/>
</dbReference>
<evidence type="ECO:0000256" key="2">
    <source>
        <dbReference type="SAM" id="SignalP"/>
    </source>
</evidence>
<dbReference type="Proteomes" id="UP000268535">
    <property type="component" value="Unassembled WGS sequence"/>
</dbReference>
<sequence length="323" mass="32948">MWSMSQPSSGSQTSPRAGFWGLAVSALALFASLPNVYADGAGVLCTMHNYVEDQKNNPSYDNSPPSCGQRYSRLEVGYIMAINGGGGEQCNLCYAVTGQAANGQPAGPTVYILAVDRKGAEGLDIGQTAYQELFPGQNVLDPQKCDFKLVDASYCFNICQGNAEECTEGKSNSLLQTADTSPRVPGLRYRDGTLADKGPGAGATGAGAARVPGSDGGATSSSAAEQPPPATIVSYSSVAPSTGSLVAASTVDSNASPPANPPVSTSAAPAVASSSTSPVLDGPAPVSSVYGSTAYPMTVTSTKSIHRRTRSGTKCTSSTQQSY</sequence>
<feature type="compositionally biased region" description="Polar residues" evidence="1">
    <location>
        <begin position="312"/>
        <end position="323"/>
    </location>
</feature>
<protein>
    <recommendedName>
        <fullName evidence="7">Expansin-like EG45 domain-containing protein</fullName>
    </recommendedName>
</protein>
<feature type="chain" id="PRO_5036356806" description="Expansin-like EG45 domain-containing protein" evidence="2">
    <location>
        <begin position="39"/>
        <end position="323"/>
    </location>
</feature>
<name>A0A4P9WZJ7_9FUNG</name>
<keyword evidence="6" id="KW-1185">Reference proteome</keyword>
<dbReference type="EMBL" id="ML014219">
    <property type="protein sequence ID" value="RKP00381.1"/>
    <property type="molecule type" value="Genomic_DNA"/>
</dbReference>
<proteinExistence type="predicted"/>
<evidence type="ECO:0008006" key="7">
    <source>
        <dbReference type="Google" id="ProtNLM"/>
    </source>
</evidence>
<keyword evidence="2" id="KW-0732">Signal</keyword>